<accession>A0ABT3Q8U7</accession>
<dbReference type="InterPro" id="IPR036909">
    <property type="entry name" value="Cyt_c-like_dom_sf"/>
</dbReference>
<evidence type="ECO:0000259" key="15">
    <source>
        <dbReference type="PROSITE" id="PS51007"/>
    </source>
</evidence>
<keyword evidence="8" id="KW-0732">Signal</keyword>
<evidence type="ECO:0000256" key="6">
    <source>
        <dbReference type="ARBA" id="ARBA00022660"/>
    </source>
</evidence>
<dbReference type="PANTHER" id="PTHR35008:SF8">
    <property type="entry name" value="ALCOHOL DEHYDROGENASE CYTOCHROME C SUBUNIT"/>
    <property type="match status" value="1"/>
</dbReference>
<evidence type="ECO:0000256" key="3">
    <source>
        <dbReference type="ARBA" id="ARBA00022448"/>
    </source>
</evidence>
<dbReference type="InterPro" id="IPR008168">
    <property type="entry name" value="Cyt_C_IC"/>
</dbReference>
<dbReference type="InterPro" id="IPR014353">
    <property type="entry name" value="Membr-bd_ADH_cyt_c"/>
</dbReference>
<evidence type="ECO:0000313" key="17">
    <source>
        <dbReference type="Proteomes" id="UP001526446"/>
    </source>
</evidence>
<evidence type="ECO:0000256" key="11">
    <source>
        <dbReference type="ARBA" id="ARBA00023004"/>
    </source>
</evidence>
<gene>
    <name evidence="16" type="ORF">OQ252_09850</name>
</gene>
<evidence type="ECO:0000256" key="2">
    <source>
        <dbReference type="ARBA" id="ARBA00004236"/>
    </source>
</evidence>
<keyword evidence="12" id="KW-0472">Membrane</keyword>
<reference evidence="16 17" key="1">
    <citation type="submission" date="2022-11" db="EMBL/GenBank/DDBJ databases">
        <title>Genome sequencing of Acetobacter type strain.</title>
        <authorList>
            <person name="Heo J."/>
            <person name="Lee D."/>
            <person name="Han B.-H."/>
            <person name="Hong S.-B."/>
            <person name="Kwon S.-W."/>
        </authorList>
    </citation>
    <scope>NUCLEOTIDE SEQUENCE [LARGE SCALE GENOMIC DNA]</scope>
    <source>
        <strain evidence="16 17">KACC 21251</strain>
    </source>
</reference>
<dbReference type="Gene3D" id="1.10.760.10">
    <property type="entry name" value="Cytochrome c-like domain"/>
    <property type="match status" value="3"/>
</dbReference>
<dbReference type="PIRSF" id="PIRSF000018">
    <property type="entry name" value="Mb_ADH_cyt_c"/>
    <property type="match status" value="1"/>
</dbReference>
<evidence type="ECO:0000256" key="1">
    <source>
        <dbReference type="ARBA" id="ARBA00001926"/>
    </source>
</evidence>
<feature type="domain" description="Cytochrome c" evidence="15">
    <location>
        <begin position="45"/>
        <end position="150"/>
    </location>
</feature>
<keyword evidence="7 13" id="KW-0479">Metal-binding</keyword>
<comment type="subcellular location">
    <subcellularLocation>
        <location evidence="2">Cell membrane</location>
    </subcellularLocation>
</comment>
<evidence type="ECO:0000256" key="12">
    <source>
        <dbReference type="ARBA" id="ARBA00023136"/>
    </source>
</evidence>
<dbReference type="Proteomes" id="UP001526446">
    <property type="component" value="Unassembled WGS sequence"/>
</dbReference>
<keyword evidence="5 13" id="KW-0349">Heme</keyword>
<evidence type="ECO:0000256" key="8">
    <source>
        <dbReference type="ARBA" id="ARBA00022729"/>
    </source>
</evidence>
<evidence type="ECO:0000256" key="14">
    <source>
        <dbReference type="SAM" id="MobiDB-lite"/>
    </source>
</evidence>
<dbReference type="PROSITE" id="PS51007">
    <property type="entry name" value="CYTC"/>
    <property type="match status" value="3"/>
</dbReference>
<evidence type="ECO:0000256" key="10">
    <source>
        <dbReference type="ARBA" id="ARBA00022982"/>
    </source>
</evidence>
<keyword evidence="3" id="KW-0813">Transport</keyword>
<dbReference type="EMBL" id="JAPIUX010000012">
    <property type="protein sequence ID" value="MCX2561696.1"/>
    <property type="molecule type" value="Genomic_DNA"/>
</dbReference>
<evidence type="ECO:0000256" key="13">
    <source>
        <dbReference type="PROSITE-ProRule" id="PRU00433"/>
    </source>
</evidence>
<keyword evidence="10" id="KW-0249">Electron transport</keyword>
<dbReference type="Pfam" id="PF00034">
    <property type="entry name" value="Cytochrom_C"/>
    <property type="match status" value="3"/>
</dbReference>
<keyword evidence="9" id="KW-0677">Repeat</keyword>
<feature type="domain" description="Cytochrome c" evidence="15">
    <location>
        <begin position="197"/>
        <end position="312"/>
    </location>
</feature>
<evidence type="ECO:0000313" key="16">
    <source>
        <dbReference type="EMBL" id="MCX2561696.1"/>
    </source>
</evidence>
<comment type="cofactor">
    <cofactor evidence="1">
        <name>heme c</name>
        <dbReference type="ChEBI" id="CHEBI:61717"/>
    </cofactor>
</comment>
<dbReference type="InterPro" id="IPR051459">
    <property type="entry name" value="Cytochrome_c-type_DH"/>
</dbReference>
<sequence length="477" mass="50299">MALSVHLSAPVFAADSSPVSPSASTPAQPIPATATHAPADPATQDLITKGRYVAAAADCAACHTAPAPGSAPLAGGYPFALPFGTLYASNITPDPAYGIGKWTEAQFVRAIREGVRPDGTSLYPVMPYPSYARMTDADLHALYVYIMHGVQPVAQAPQANTIRWPFSLRFPLTLWRWMFAPSPEAARASAERSFASPELARGAYLVEGPGHCGACHTARGMAMQERALTAQDGPRYLAGGAAVDDWTPPSLRGEPRTGLGAWSEADLTAFLRTGRTTRGSAFGTMEMAVHHGTQYLTDDDLTAMARYLKTLPPADTKEQPWQADSAASRALLSGSRLTQGQKLYLDNCAACHRSTGAGYAPAFPPLAGNPVVMNRAPDSIIHIILHGATLHGTDAAPSAFTMPGFASRLTDAQVAALATFIRQAWGNNAPAVNDMAVTRMRKTLAPPSPHGSPEENPEKNTVTGGAENGIHPPTDAE</sequence>
<proteinExistence type="predicted"/>
<dbReference type="PRINTS" id="PR00605">
    <property type="entry name" value="CYTCHROMECIC"/>
</dbReference>
<dbReference type="InterPro" id="IPR009056">
    <property type="entry name" value="Cyt_c-like_dom"/>
</dbReference>
<feature type="region of interest" description="Disordered" evidence="14">
    <location>
        <begin position="443"/>
        <end position="477"/>
    </location>
</feature>
<feature type="region of interest" description="Disordered" evidence="14">
    <location>
        <begin position="14"/>
        <end position="41"/>
    </location>
</feature>
<keyword evidence="17" id="KW-1185">Reference proteome</keyword>
<evidence type="ECO:0000256" key="4">
    <source>
        <dbReference type="ARBA" id="ARBA00022475"/>
    </source>
</evidence>
<protein>
    <submittedName>
        <fullName evidence="16">Cytochrome c</fullName>
    </submittedName>
</protein>
<evidence type="ECO:0000256" key="9">
    <source>
        <dbReference type="ARBA" id="ARBA00022737"/>
    </source>
</evidence>
<evidence type="ECO:0000256" key="5">
    <source>
        <dbReference type="ARBA" id="ARBA00022617"/>
    </source>
</evidence>
<keyword evidence="11 13" id="KW-0408">Iron</keyword>
<feature type="domain" description="Cytochrome c" evidence="15">
    <location>
        <begin position="335"/>
        <end position="425"/>
    </location>
</feature>
<evidence type="ECO:0000256" key="7">
    <source>
        <dbReference type="ARBA" id="ARBA00022723"/>
    </source>
</evidence>
<keyword evidence="4" id="KW-1003">Cell membrane</keyword>
<dbReference type="PANTHER" id="PTHR35008">
    <property type="entry name" value="BLL4482 PROTEIN-RELATED"/>
    <property type="match status" value="1"/>
</dbReference>
<name>A0ABT3Q8U7_9PROT</name>
<dbReference type="SUPFAM" id="SSF46626">
    <property type="entry name" value="Cytochrome c"/>
    <property type="match status" value="3"/>
</dbReference>
<comment type="caution">
    <text evidence="16">The sequence shown here is derived from an EMBL/GenBank/DDBJ whole genome shotgun (WGS) entry which is preliminary data.</text>
</comment>
<organism evidence="16 17">
    <name type="scientific">Acetobacter farinalis</name>
    <dbReference type="NCBI Taxonomy" id="1260984"/>
    <lineage>
        <taxon>Bacteria</taxon>
        <taxon>Pseudomonadati</taxon>
        <taxon>Pseudomonadota</taxon>
        <taxon>Alphaproteobacteria</taxon>
        <taxon>Acetobacterales</taxon>
        <taxon>Acetobacteraceae</taxon>
        <taxon>Acetobacter</taxon>
    </lineage>
</organism>
<keyword evidence="6" id="KW-0679">Respiratory chain</keyword>